<keyword evidence="8" id="KW-1185">Reference proteome</keyword>
<evidence type="ECO:0000313" key="8">
    <source>
        <dbReference type="Proteomes" id="UP000237839"/>
    </source>
</evidence>
<dbReference type="Proteomes" id="UP000237839">
    <property type="component" value="Unassembled WGS sequence"/>
</dbReference>
<keyword evidence="3" id="KW-0378">Hydrolase</keyword>
<evidence type="ECO:0000256" key="1">
    <source>
        <dbReference type="ARBA" id="ARBA00007749"/>
    </source>
</evidence>
<sequence>MFALHTTPPPKQENALISTALLRSTTFAVITALATLSLTTSPAHAAAPMVKTSAPGYYRVMLGDFEVTALSDGTLQLPMDKALTNINPADFNTALKKFHITNPIETSFNGYLINTGSKLVLIDTGAGKFFGATLGKLAASLKAAGYQPEQVDEIYITHMHGDHIGGLTVDGVAAFPNAIVRADKHEADYWLSQAQLDKAAADDKGGFQHAMEAFQPYIKAGKFKPFDGNTDLTPGIKAVAAYGHTPGHTTYLVESKGQKLMLWGDLMHVAAAQFDKPSVAINFDHDNKAAIAERKKAYADAAQQGYMVGSAHLSFPGLGYLRAEGKGYAWIPVNYVSLP</sequence>
<evidence type="ECO:0000313" key="7">
    <source>
        <dbReference type="EMBL" id="PRC91497.1"/>
    </source>
</evidence>
<keyword evidence="5" id="KW-0732">Signal</keyword>
<organism evidence="7 8">
    <name type="scientific">Solimicrobium silvestre</name>
    <dbReference type="NCBI Taxonomy" id="2099400"/>
    <lineage>
        <taxon>Bacteria</taxon>
        <taxon>Pseudomonadati</taxon>
        <taxon>Pseudomonadota</taxon>
        <taxon>Betaproteobacteria</taxon>
        <taxon>Burkholderiales</taxon>
        <taxon>Oxalobacteraceae</taxon>
        <taxon>Solimicrobium</taxon>
    </lineage>
</organism>
<evidence type="ECO:0000256" key="4">
    <source>
        <dbReference type="ARBA" id="ARBA00022833"/>
    </source>
</evidence>
<keyword evidence="2" id="KW-0479">Metal-binding</keyword>
<dbReference type="SUPFAM" id="SSF56281">
    <property type="entry name" value="Metallo-hydrolase/oxidoreductase"/>
    <property type="match status" value="1"/>
</dbReference>
<comment type="caution">
    <text evidence="7">The sequence shown here is derived from an EMBL/GenBank/DDBJ whole genome shotgun (WGS) entry which is preliminary data.</text>
</comment>
<reference evidence="7 8" key="1">
    <citation type="submission" date="2018-02" db="EMBL/GenBank/DDBJ databases">
        <title>Solimicrobium silvestre gen. nov., sp. nov., isolated from alpine forest soil.</title>
        <authorList>
            <person name="Margesin R."/>
            <person name="Albuquerque L."/>
            <person name="Zhang D.-C."/>
            <person name="Froufe H.J.C."/>
            <person name="Severino R."/>
            <person name="Roxo I."/>
            <person name="Egas C."/>
            <person name="Da Costa M.S."/>
        </authorList>
    </citation>
    <scope>NUCLEOTIDE SEQUENCE [LARGE SCALE GENOMIC DNA]</scope>
    <source>
        <strain evidence="7 8">S20-91</strain>
    </source>
</reference>
<name>A0A2S9GUU0_9BURK</name>
<proteinExistence type="inferred from homology"/>
<dbReference type="EMBL" id="PUGF01000022">
    <property type="protein sequence ID" value="PRC91497.1"/>
    <property type="molecule type" value="Genomic_DNA"/>
</dbReference>
<dbReference type="CDD" id="cd07720">
    <property type="entry name" value="OPHC2-like_MBL-fold"/>
    <property type="match status" value="1"/>
</dbReference>
<dbReference type="InterPro" id="IPR051013">
    <property type="entry name" value="MBL_superfamily_lactonases"/>
</dbReference>
<gene>
    <name evidence="7" type="ORF">S2091_3775</name>
</gene>
<keyword evidence="4" id="KW-0862">Zinc</keyword>
<dbReference type="GO" id="GO:0046872">
    <property type="term" value="F:metal ion binding"/>
    <property type="evidence" value="ECO:0007669"/>
    <property type="project" value="UniProtKB-KW"/>
</dbReference>
<protein>
    <submittedName>
        <fullName evidence="7">Metallo-beta-lactamase superfamily</fullName>
    </submittedName>
</protein>
<dbReference type="InterPro" id="IPR001279">
    <property type="entry name" value="Metallo-B-lactamas"/>
</dbReference>
<feature type="signal peptide" evidence="5">
    <location>
        <begin position="1"/>
        <end position="45"/>
    </location>
</feature>
<dbReference type="Gene3D" id="3.60.15.10">
    <property type="entry name" value="Ribonuclease Z/Hydroxyacylglutathione hydrolase-like"/>
    <property type="match status" value="1"/>
</dbReference>
<evidence type="ECO:0000259" key="6">
    <source>
        <dbReference type="SMART" id="SM00849"/>
    </source>
</evidence>
<dbReference type="Pfam" id="PF00753">
    <property type="entry name" value="Lactamase_B"/>
    <property type="match status" value="1"/>
</dbReference>
<dbReference type="AlphaFoldDB" id="A0A2S9GUU0"/>
<evidence type="ECO:0000256" key="5">
    <source>
        <dbReference type="SAM" id="SignalP"/>
    </source>
</evidence>
<accession>A0A2S9GUU0</accession>
<dbReference type="SMART" id="SM00849">
    <property type="entry name" value="Lactamase_B"/>
    <property type="match status" value="1"/>
</dbReference>
<feature type="domain" description="Metallo-beta-lactamase" evidence="6">
    <location>
        <begin position="107"/>
        <end position="312"/>
    </location>
</feature>
<feature type="chain" id="PRO_5015727824" evidence="5">
    <location>
        <begin position="46"/>
        <end position="339"/>
    </location>
</feature>
<dbReference type="OrthoDB" id="5443440at2"/>
<dbReference type="GO" id="GO:0016787">
    <property type="term" value="F:hydrolase activity"/>
    <property type="evidence" value="ECO:0007669"/>
    <property type="project" value="UniProtKB-KW"/>
</dbReference>
<dbReference type="PANTHER" id="PTHR42978:SF6">
    <property type="entry name" value="QUORUM-QUENCHING LACTONASE YTNP-RELATED"/>
    <property type="match status" value="1"/>
</dbReference>
<dbReference type="InterPro" id="IPR036866">
    <property type="entry name" value="RibonucZ/Hydroxyglut_hydro"/>
</dbReference>
<dbReference type="PANTHER" id="PTHR42978">
    <property type="entry name" value="QUORUM-QUENCHING LACTONASE YTNP-RELATED-RELATED"/>
    <property type="match status" value="1"/>
</dbReference>
<evidence type="ECO:0000256" key="2">
    <source>
        <dbReference type="ARBA" id="ARBA00022723"/>
    </source>
</evidence>
<evidence type="ECO:0000256" key="3">
    <source>
        <dbReference type="ARBA" id="ARBA00022801"/>
    </source>
</evidence>
<comment type="similarity">
    <text evidence="1">Belongs to the metallo-beta-lactamase superfamily.</text>
</comment>